<dbReference type="PROSITE" id="PS50097">
    <property type="entry name" value="BTB"/>
    <property type="match status" value="1"/>
</dbReference>
<dbReference type="PANTHER" id="PTHR23110:SF81">
    <property type="entry name" value="BTB-PROTEIN-VII, ISOFORM F-RELATED"/>
    <property type="match status" value="1"/>
</dbReference>
<accession>A0A1I8PVD6</accession>
<comment type="subcellular location">
    <subcellularLocation>
        <location evidence="1">Nucleus</location>
    </subcellularLocation>
</comment>
<feature type="compositionally biased region" description="Polar residues" evidence="6">
    <location>
        <begin position="175"/>
        <end position="211"/>
    </location>
</feature>
<protein>
    <recommendedName>
        <fullName evidence="7">BTB domain-containing protein</fullName>
    </recommendedName>
</protein>
<feature type="compositionally biased region" description="Low complexity" evidence="6">
    <location>
        <begin position="155"/>
        <end position="172"/>
    </location>
</feature>
<feature type="compositionally biased region" description="Polar residues" evidence="6">
    <location>
        <begin position="244"/>
        <end position="255"/>
    </location>
</feature>
<dbReference type="Proteomes" id="UP000095300">
    <property type="component" value="Unassembled WGS sequence"/>
</dbReference>
<dbReference type="InterPro" id="IPR007588">
    <property type="entry name" value="Znf_FLYWCH"/>
</dbReference>
<feature type="region of interest" description="Disordered" evidence="6">
    <location>
        <begin position="117"/>
        <end position="211"/>
    </location>
</feature>
<reference evidence="8" key="1">
    <citation type="submission" date="2020-05" db="UniProtKB">
        <authorList>
            <consortium name="EnsemblMetazoa"/>
        </authorList>
    </citation>
    <scope>IDENTIFICATION</scope>
    <source>
        <strain evidence="8">USDA</strain>
    </source>
</reference>
<dbReference type="VEuPathDB" id="VectorBase:SCAU011485"/>
<keyword evidence="4" id="KW-0862">Zinc</keyword>
<dbReference type="EnsemblMetazoa" id="SCAU011485-RA">
    <property type="protein sequence ID" value="SCAU011485-PA"/>
    <property type="gene ID" value="SCAU011485"/>
</dbReference>
<dbReference type="GO" id="GO:0006357">
    <property type="term" value="P:regulation of transcription by RNA polymerase II"/>
    <property type="evidence" value="ECO:0007669"/>
    <property type="project" value="TreeGrafter"/>
</dbReference>
<dbReference type="PANTHER" id="PTHR23110">
    <property type="entry name" value="BTB DOMAIN TRANSCRIPTION FACTOR"/>
    <property type="match status" value="1"/>
</dbReference>
<evidence type="ECO:0000313" key="8">
    <source>
        <dbReference type="EnsemblMetazoa" id="SCAU011485-PA"/>
    </source>
</evidence>
<evidence type="ECO:0000259" key="7">
    <source>
        <dbReference type="PROSITE" id="PS50097"/>
    </source>
</evidence>
<sequence length="698" mass="75664">MDDEFKLCWKNFQDNIASGFQSLYDRGDLVDVTLACDGKLLQAHKIVLAICSPYFQEIFITNPCKHPIIILKDVSYTIMCELLEFMYQGVVNVKHTELQAFMKIGQLLQIKGLATNSSSSTSSSMSEKLTTNQNTNADSESPLQRSGSPTKRDISPPSNETEANNESSNNAEKLNLTNADSNTPQRTQSPAMSPASPSLNISSVNQKQGESQMQHNFHLGASGVGHKRHLAEFNSDSLSIYSRNKSRRFTTPTDQSSDNNEGSEVGGNNSMDQMNAEDFFLPHMSMVEGRYDLNSVKRESSDHHLHPNSTSAAAAAAAAASLRSSFNPAAFGLDYTFYKNNNSGSVSSGQEYPNDLNISSSDFSKSFANHMDIPPNCPNVVMLSSTSLLHGHCVFNRNNTVATQQGMKTYWLCKSYRISMCRARCITHQGKIISATGVHNHPPHMRGNNNGSGGPPVTTGPHSDVNMTHSNGLPPPTPTSLPTSARFSQNMGSPSANIYQPNYHGPPTHHGHPISPVTPPSSIQHATISSVDAPGLNPTSSHHYIQSVVSNQGHQHGGGVANQISPPQLHPPTAAPNLQLPHNNVNPVLMHPPTSSHGAYEMSPSTISTDHNRCSNQEMYDVSGKALKAHVNDEHILVQNAAALSPSNLQNESDGGQQTIKTSAEQLSQHHQHQPVQVIDSITISPGGNSHNFKMEPL</sequence>
<evidence type="ECO:0000256" key="5">
    <source>
        <dbReference type="ARBA" id="ARBA00023242"/>
    </source>
</evidence>
<dbReference type="Pfam" id="PF04500">
    <property type="entry name" value="FLYWCH"/>
    <property type="match status" value="1"/>
</dbReference>
<evidence type="ECO:0000256" key="2">
    <source>
        <dbReference type="ARBA" id="ARBA00022723"/>
    </source>
</evidence>
<dbReference type="SMART" id="SM00225">
    <property type="entry name" value="BTB"/>
    <property type="match status" value="1"/>
</dbReference>
<organism evidence="8 9">
    <name type="scientific">Stomoxys calcitrans</name>
    <name type="common">Stable fly</name>
    <name type="synonym">Conops calcitrans</name>
    <dbReference type="NCBI Taxonomy" id="35570"/>
    <lineage>
        <taxon>Eukaryota</taxon>
        <taxon>Metazoa</taxon>
        <taxon>Ecdysozoa</taxon>
        <taxon>Arthropoda</taxon>
        <taxon>Hexapoda</taxon>
        <taxon>Insecta</taxon>
        <taxon>Pterygota</taxon>
        <taxon>Neoptera</taxon>
        <taxon>Endopterygota</taxon>
        <taxon>Diptera</taxon>
        <taxon>Brachycera</taxon>
        <taxon>Muscomorpha</taxon>
        <taxon>Muscoidea</taxon>
        <taxon>Muscidae</taxon>
        <taxon>Stomoxys</taxon>
    </lineage>
</organism>
<feature type="region of interest" description="Disordered" evidence="6">
    <location>
        <begin position="552"/>
        <end position="574"/>
    </location>
</feature>
<keyword evidence="9" id="KW-1185">Reference proteome</keyword>
<dbReference type="KEGG" id="scac:106083768"/>
<feature type="compositionally biased region" description="Polar residues" evidence="6">
    <location>
        <begin position="127"/>
        <end position="149"/>
    </location>
</feature>
<evidence type="ECO:0000256" key="1">
    <source>
        <dbReference type="ARBA" id="ARBA00004123"/>
    </source>
</evidence>
<evidence type="ECO:0000313" key="9">
    <source>
        <dbReference type="Proteomes" id="UP000095300"/>
    </source>
</evidence>
<evidence type="ECO:0000256" key="3">
    <source>
        <dbReference type="ARBA" id="ARBA00022771"/>
    </source>
</evidence>
<dbReference type="OrthoDB" id="2311693at2759"/>
<feature type="region of interest" description="Disordered" evidence="6">
    <location>
        <begin position="439"/>
        <end position="524"/>
    </location>
</feature>
<dbReference type="Pfam" id="PF00651">
    <property type="entry name" value="BTB"/>
    <property type="match status" value="1"/>
</dbReference>
<dbReference type="AlphaFoldDB" id="A0A1I8PVD6"/>
<feature type="region of interest" description="Disordered" evidence="6">
    <location>
        <begin position="244"/>
        <end position="273"/>
    </location>
</feature>
<dbReference type="InterPro" id="IPR000210">
    <property type="entry name" value="BTB/POZ_dom"/>
</dbReference>
<keyword evidence="2" id="KW-0479">Metal-binding</keyword>
<feature type="compositionally biased region" description="Low complexity" evidence="6">
    <location>
        <begin position="256"/>
        <end position="270"/>
    </location>
</feature>
<feature type="domain" description="BTB" evidence="7">
    <location>
        <begin position="30"/>
        <end position="95"/>
    </location>
</feature>
<dbReference type="CDD" id="cd18315">
    <property type="entry name" value="BTB_POZ_BAB-like"/>
    <property type="match status" value="1"/>
</dbReference>
<evidence type="ECO:0000256" key="6">
    <source>
        <dbReference type="SAM" id="MobiDB-lite"/>
    </source>
</evidence>
<name>A0A1I8PVD6_STOCA</name>
<dbReference type="GO" id="GO:0008270">
    <property type="term" value="F:zinc ion binding"/>
    <property type="evidence" value="ECO:0007669"/>
    <property type="project" value="UniProtKB-KW"/>
</dbReference>
<feature type="compositionally biased region" description="Polar residues" evidence="6">
    <location>
        <begin position="485"/>
        <end position="500"/>
    </location>
</feature>
<evidence type="ECO:0000256" key="4">
    <source>
        <dbReference type="ARBA" id="ARBA00022833"/>
    </source>
</evidence>
<keyword evidence="3" id="KW-0863">Zinc-finger</keyword>
<gene>
    <name evidence="8" type="primary">106083768</name>
</gene>
<dbReference type="STRING" id="35570.A0A1I8PVD6"/>
<dbReference type="InterPro" id="IPR011333">
    <property type="entry name" value="SKP1/BTB/POZ_sf"/>
</dbReference>
<proteinExistence type="predicted"/>
<dbReference type="Gene3D" id="3.30.710.10">
    <property type="entry name" value="Potassium Channel Kv1.1, Chain A"/>
    <property type="match status" value="1"/>
</dbReference>
<dbReference type="GO" id="GO:0005634">
    <property type="term" value="C:nucleus"/>
    <property type="evidence" value="ECO:0007669"/>
    <property type="project" value="UniProtKB-SubCell"/>
</dbReference>
<keyword evidence="5" id="KW-0539">Nucleus</keyword>
<feature type="compositionally biased region" description="Low complexity" evidence="6">
    <location>
        <begin position="117"/>
        <end position="126"/>
    </location>
</feature>
<dbReference type="InterPro" id="IPR051095">
    <property type="entry name" value="Dros_DevTransReg"/>
</dbReference>
<dbReference type="Gene3D" id="2.20.25.240">
    <property type="match status" value="1"/>
</dbReference>
<dbReference type="SUPFAM" id="SSF54695">
    <property type="entry name" value="POZ domain"/>
    <property type="match status" value="1"/>
</dbReference>